<proteinExistence type="inferred from homology"/>
<feature type="region of interest" description="Disordered" evidence="3">
    <location>
        <begin position="220"/>
        <end position="251"/>
    </location>
</feature>
<dbReference type="PANTHER" id="PTHR30035">
    <property type="entry name" value="LIPOPROTEIN VACJ-RELATED"/>
    <property type="match status" value="1"/>
</dbReference>
<gene>
    <name evidence="5" type="ORF">E7V67_026345</name>
</gene>
<dbReference type="InterPro" id="IPR007428">
    <property type="entry name" value="MlaA"/>
</dbReference>
<feature type="signal peptide" evidence="4">
    <location>
        <begin position="1"/>
        <end position="23"/>
    </location>
</feature>
<dbReference type="Pfam" id="PF04333">
    <property type="entry name" value="MlaA"/>
    <property type="match status" value="1"/>
</dbReference>
<dbReference type="PANTHER" id="PTHR30035:SF3">
    <property type="entry name" value="INTERMEMBRANE PHOSPHOLIPID TRANSPORT SYSTEM LIPOPROTEIN MLAA"/>
    <property type="match status" value="1"/>
</dbReference>
<evidence type="ECO:0000256" key="2">
    <source>
        <dbReference type="ARBA" id="ARBA00022729"/>
    </source>
</evidence>
<dbReference type="PRINTS" id="PR01805">
    <property type="entry name" value="VACJLIPOPROT"/>
</dbReference>
<sequence length="251" mass="26890">MSRKTSVLLALAAAAALSGCAVGPDKRDPMENWNRAVFQFNDTVDTYALKPVATGYKNVTPGFVQTGVSNFFGNLSDVWSAANNLLQGKGAEGMSDVMRVALNSTFGLLGVLDIASEAGLPKHKEDFGQTLGKWGVQSGPFVMLPLLGPSTLRDTVGLPLDMAGDPWGYKEPVNVRNIGAVTRVVDQRAALLDASTLLEDAALDRYEFLRDGYLQRRQSQVYDGDVPQQSDKEENVPEQPVVNPTGAGTGT</sequence>
<evidence type="ECO:0000256" key="4">
    <source>
        <dbReference type="SAM" id="SignalP"/>
    </source>
</evidence>
<organism evidence="5 6">
    <name type="scientific">[Empedobacter] haloabium</name>
    <dbReference type="NCBI Taxonomy" id="592317"/>
    <lineage>
        <taxon>Bacteria</taxon>
        <taxon>Pseudomonadati</taxon>
        <taxon>Pseudomonadota</taxon>
        <taxon>Betaproteobacteria</taxon>
        <taxon>Burkholderiales</taxon>
        <taxon>Oxalobacteraceae</taxon>
        <taxon>Telluria group</taxon>
        <taxon>Telluria group incertae sedis</taxon>
    </lineage>
</organism>
<dbReference type="Proteomes" id="UP000321323">
    <property type="component" value="Chromosome"/>
</dbReference>
<keyword evidence="5" id="KW-0449">Lipoprotein</keyword>
<evidence type="ECO:0000256" key="1">
    <source>
        <dbReference type="ARBA" id="ARBA00010634"/>
    </source>
</evidence>
<reference evidence="5 6" key="1">
    <citation type="journal article" date="2019" name="Int. J. Syst. Evol. Microbiol.">
        <title>The Draft Whole-Genome Sequence of the Antibiotic Producer Empedobacter haloabium ATCC 31962 Provides Indications for Its Taxonomic Reclassification.</title>
        <authorList>
            <person name="Miess H."/>
            <person name="Arlt P."/>
            <person name="Apel A.K."/>
            <person name="Weber T."/>
            <person name="Nieselt K."/>
            <person name="Hanssen F."/>
            <person name="Czemmel S."/>
            <person name="Nahnsen S."/>
            <person name="Gross H."/>
        </authorList>
    </citation>
    <scope>NUCLEOTIDE SEQUENCE [LARGE SCALE GENOMIC DNA]</scope>
    <source>
        <strain evidence="5 6">ATCC 31962</strain>
    </source>
</reference>
<comment type="similarity">
    <text evidence="1">Belongs to the MlaA family.</text>
</comment>
<keyword evidence="6" id="KW-1185">Reference proteome</keyword>
<keyword evidence="2 4" id="KW-0732">Signal</keyword>
<protein>
    <submittedName>
        <fullName evidence="5">VacJ family lipoprotein</fullName>
    </submittedName>
</protein>
<name>A0ABZ1UKB0_9BURK</name>
<evidence type="ECO:0000256" key="3">
    <source>
        <dbReference type="SAM" id="MobiDB-lite"/>
    </source>
</evidence>
<evidence type="ECO:0000313" key="5">
    <source>
        <dbReference type="EMBL" id="WUR13166.1"/>
    </source>
</evidence>
<dbReference type="PROSITE" id="PS51257">
    <property type="entry name" value="PROKAR_LIPOPROTEIN"/>
    <property type="match status" value="1"/>
</dbReference>
<evidence type="ECO:0000313" key="6">
    <source>
        <dbReference type="Proteomes" id="UP000321323"/>
    </source>
</evidence>
<accession>A0ABZ1UKB0</accession>
<feature type="chain" id="PRO_5045112974" evidence="4">
    <location>
        <begin position="24"/>
        <end position="251"/>
    </location>
</feature>
<dbReference type="EMBL" id="CP136508">
    <property type="protein sequence ID" value="WUR13166.1"/>
    <property type="molecule type" value="Genomic_DNA"/>
</dbReference>